<accession>A0A9J7EGW7</accession>
<reference evidence="3" key="1">
    <citation type="submission" date="2025-08" db="UniProtKB">
        <authorList>
            <consortium name="RefSeq"/>
        </authorList>
    </citation>
    <scope>IDENTIFICATION</scope>
    <source>
        <strain evidence="3">Ishihara</strain>
        <tissue evidence="3">Whole body</tissue>
    </source>
</reference>
<dbReference type="KEGG" id="sliu:111357891"/>
<evidence type="ECO:0000313" key="3">
    <source>
        <dbReference type="RefSeq" id="XP_022828456.1"/>
    </source>
</evidence>
<name>A0A9J7EGW7_SPOLT</name>
<dbReference type="InterPro" id="IPR026832">
    <property type="entry name" value="Asteroid"/>
</dbReference>
<dbReference type="PANTHER" id="PTHR15665">
    <property type="entry name" value="ASTEROID PROTEIN"/>
    <property type="match status" value="1"/>
</dbReference>
<dbReference type="AlphaFoldDB" id="A0A9J7EGW7"/>
<gene>
    <name evidence="3" type="primary">LOC111357891</name>
</gene>
<proteinExistence type="inferred from homology"/>
<dbReference type="GeneID" id="111357891"/>
<dbReference type="RefSeq" id="XP_022828456.1">
    <property type="nucleotide sequence ID" value="XM_022972688.1"/>
</dbReference>
<dbReference type="SUPFAM" id="SSF88723">
    <property type="entry name" value="PIN domain-like"/>
    <property type="match status" value="1"/>
</dbReference>
<dbReference type="OrthoDB" id="25987at2759"/>
<organism evidence="2 3">
    <name type="scientific">Spodoptera litura</name>
    <name type="common">Asian cotton leafworm</name>
    <dbReference type="NCBI Taxonomy" id="69820"/>
    <lineage>
        <taxon>Eukaryota</taxon>
        <taxon>Metazoa</taxon>
        <taxon>Ecdysozoa</taxon>
        <taxon>Arthropoda</taxon>
        <taxon>Hexapoda</taxon>
        <taxon>Insecta</taxon>
        <taxon>Pterygota</taxon>
        <taxon>Neoptera</taxon>
        <taxon>Endopterygota</taxon>
        <taxon>Lepidoptera</taxon>
        <taxon>Glossata</taxon>
        <taxon>Ditrysia</taxon>
        <taxon>Noctuoidea</taxon>
        <taxon>Noctuidae</taxon>
        <taxon>Amphipyrinae</taxon>
        <taxon>Spodoptera</taxon>
    </lineage>
</organism>
<dbReference type="PANTHER" id="PTHR15665:SF1">
    <property type="entry name" value="PROTEIN ASTEROID HOMOLOG 1"/>
    <property type="match status" value="1"/>
</dbReference>
<dbReference type="Proteomes" id="UP000301870">
    <property type="component" value="Chromosome 26"/>
</dbReference>
<keyword evidence="2" id="KW-1185">Reference proteome</keyword>
<sequence>MRIIHFWKSVVESAEEFNLKNCSVVIDGQNYFHCKYQLSRIPFTFGGDMDRYETHVHDNLMSIFKRANVKCYFVFKGGDTNINKKIKKFGRFAFDPNADKYQFLRPILLRDTSVQIVHDMGLEHAFCITESKDDCVALATRLGCPIISSDIEYCFKSAPYIPEPTLKFNSMTNTIECRRYTLQKFLKIHKLTKNKMVIFGVLSDSNIFPGNFFDNLLESWNVLDEECHVKNQQLISWLSDHEEQEISRSITEYLTSEEDRSKFWEIHGCILRNMTNTEGGFATDYLINSQLDIGIKDPDWFEKGVVCKYVPSAYVNLFKWQVVQGSWFDREDNNNDNTDSLLLSIDIIKYAYNLLTNYKKSTLKVYHDNENYTEISTVDPCVPRPNYDCEVSVFENGWEEINGWNLFQYFLENKGINIGMLSNLPEDCVLLIISLVYYGRRKGDASTEARAIIMCYVLLNGHRLDNLVDTGLLAEDVREANRVTKNYFETRRFEAGQIYDGDKMKSFDMFQFCLQQINYLNRLCGSPYVETCYSRVYNGTFIYKMFTVLDRTSLPSDVFISQLLKRAPSVLTLINKLIKRYEALLIADA</sequence>
<evidence type="ECO:0000313" key="2">
    <source>
        <dbReference type="Proteomes" id="UP000301870"/>
    </source>
</evidence>
<protein>
    <submittedName>
        <fullName evidence="3">Protein asteroid homolog 1-like</fullName>
    </submittedName>
</protein>
<evidence type="ECO:0000256" key="1">
    <source>
        <dbReference type="ARBA" id="ARBA00007398"/>
    </source>
</evidence>
<dbReference type="InterPro" id="IPR029060">
    <property type="entry name" value="PIN-like_dom_sf"/>
</dbReference>
<comment type="similarity">
    <text evidence="1">Belongs to the asteroid family.</text>
</comment>